<dbReference type="EMBL" id="CAXITT010000019">
    <property type="protein sequence ID" value="CAL1527541.1"/>
    <property type="molecule type" value="Genomic_DNA"/>
</dbReference>
<organism evidence="1 2">
    <name type="scientific">Lymnaea stagnalis</name>
    <name type="common">Great pond snail</name>
    <name type="synonym">Helix stagnalis</name>
    <dbReference type="NCBI Taxonomy" id="6523"/>
    <lineage>
        <taxon>Eukaryota</taxon>
        <taxon>Metazoa</taxon>
        <taxon>Spiralia</taxon>
        <taxon>Lophotrochozoa</taxon>
        <taxon>Mollusca</taxon>
        <taxon>Gastropoda</taxon>
        <taxon>Heterobranchia</taxon>
        <taxon>Euthyneura</taxon>
        <taxon>Panpulmonata</taxon>
        <taxon>Hygrophila</taxon>
        <taxon>Lymnaeoidea</taxon>
        <taxon>Lymnaeidae</taxon>
        <taxon>Lymnaea</taxon>
    </lineage>
</organism>
<dbReference type="Proteomes" id="UP001497497">
    <property type="component" value="Unassembled WGS sequence"/>
</dbReference>
<evidence type="ECO:0000313" key="1">
    <source>
        <dbReference type="EMBL" id="CAL1527541.1"/>
    </source>
</evidence>
<comment type="caution">
    <text evidence="1">The sequence shown here is derived from an EMBL/GenBank/DDBJ whole genome shotgun (WGS) entry which is preliminary data.</text>
</comment>
<keyword evidence="2" id="KW-1185">Reference proteome</keyword>
<gene>
    <name evidence="1" type="ORF">GSLYS_00001718001</name>
</gene>
<protein>
    <submittedName>
        <fullName evidence="1">Uncharacterized protein</fullName>
    </submittedName>
</protein>
<reference evidence="1 2" key="1">
    <citation type="submission" date="2024-04" db="EMBL/GenBank/DDBJ databases">
        <authorList>
            <consortium name="Genoscope - CEA"/>
            <person name="William W."/>
        </authorList>
    </citation>
    <scope>NUCLEOTIDE SEQUENCE [LARGE SCALE GENOMIC DNA]</scope>
</reference>
<sequence length="269" mass="30736">MCEERGQINGLKAEARLTELKKLSANLDHELHTKDKLMFQLIHDKNSLSRNVDQETPVSLNAEILSHNKYILPLVKEIYLLELKVKECQKEYENKNLKWEIANLGFSLLADSFDENDCVLKQWLRELNDMVKAVEKSKDISSIEDQYQITNITYQIKLTELNCLHEILGFTVLNKGVHVRVKITTKVACTDVHLMSKGDFSLDVNSDTFIEGLSEKVKDLLINDGCISNVISTVANYIENDMAPYVIIIPIKKKKKTKVLKGKESLVKD</sequence>
<evidence type="ECO:0000313" key="2">
    <source>
        <dbReference type="Proteomes" id="UP001497497"/>
    </source>
</evidence>
<dbReference type="AlphaFoldDB" id="A0AAV2H2C8"/>
<proteinExistence type="predicted"/>
<name>A0AAV2H2C8_LYMST</name>
<accession>A0AAV2H2C8</accession>